<keyword evidence="4" id="KW-0560">Oxidoreductase</keyword>
<sequence length="265" mass="29947">MAVKITPTTGSVGASVDGINLNEPLDDAQFELLQRAFLDHCTLVFRGQHIQPREQLAFASRWGEPVVTAMLQPLDGYPEVVQITKIPKETASTEAWHYDAPFTAVPPKVSILSAVHVPHGGDTMWSNQYLAYERLSPGLRETLQGLKLRFRGSRLGRMLGVAEKDIPQAVHPIVRTHPETGRQALYIAHDENVLGIEGWTMEESRPLLNYLYQHSTTPDNVYRHIWSRGDVVMWDNRCTMHYAVHDYGSQERVLNRVTLKGEVPM</sequence>
<evidence type="ECO:0000259" key="6">
    <source>
        <dbReference type="Pfam" id="PF02668"/>
    </source>
</evidence>
<dbReference type="InterPro" id="IPR042098">
    <property type="entry name" value="TauD-like_sf"/>
</dbReference>
<evidence type="ECO:0000313" key="7">
    <source>
        <dbReference type="EMBL" id="RDK09987.1"/>
    </source>
</evidence>
<dbReference type="InterPro" id="IPR003819">
    <property type="entry name" value="TauD/TfdA-like"/>
</dbReference>
<evidence type="ECO:0000256" key="5">
    <source>
        <dbReference type="ARBA" id="ARBA00023004"/>
    </source>
</evidence>
<dbReference type="RefSeq" id="WP_115015929.1">
    <property type="nucleotide sequence ID" value="NZ_QKWJ01000012.1"/>
</dbReference>
<dbReference type="Proteomes" id="UP000255165">
    <property type="component" value="Unassembled WGS sequence"/>
</dbReference>
<dbReference type="GO" id="GO:0016706">
    <property type="term" value="F:2-oxoglutarate-dependent dioxygenase activity"/>
    <property type="evidence" value="ECO:0007669"/>
    <property type="project" value="TreeGrafter"/>
</dbReference>
<dbReference type="EMBL" id="QKWJ01000012">
    <property type="protein sequence ID" value="RDK09987.1"/>
    <property type="molecule type" value="Genomic_DNA"/>
</dbReference>
<evidence type="ECO:0000313" key="8">
    <source>
        <dbReference type="Proteomes" id="UP000255165"/>
    </source>
</evidence>
<dbReference type="Gene3D" id="3.60.130.10">
    <property type="entry name" value="Clavaminate synthase-like"/>
    <property type="match status" value="1"/>
</dbReference>
<name>A0A370NWL8_9BURK</name>
<dbReference type="PANTHER" id="PTHR30468">
    <property type="entry name" value="ALPHA-KETOGLUTARATE-DEPENDENT SULFONATE DIOXYGENASE"/>
    <property type="match status" value="1"/>
</dbReference>
<keyword evidence="8" id="KW-1185">Reference proteome</keyword>
<comment type="similarity">
    <text evidence="1">Belongs to the TfdA dioxygenase family.</text>
</comment>
<dbReference type="Pfam" id="PF02668">
    <property type="entry name" value="TauD"/>
    <property type="match status" value="1"/>
</dbReference>
<evidence type="ECO:0000256" key="2">
    <source>
        <dbReference type="ARBA" id="ARBA00022723"/>
    </source>
</evidence>
<organism evidence="7 8">
    <name type="scientific">Cupriavidus lacunae</name>
    <dbReference type="NCBI Taxonomy" id="2666307"/>
    <lineage>
        <taxon>Bacteria</taxon>
        <taxon>Pseudomonadati</taxon>
        <taxon>Pseudomonadota</taxon>
        <taxon>Betaproteobacteria</taxon>
        <taxon>Burkholderiales</taxon>
        <taxon>Burkholderiaceae</taxon>
        <taxon>Cupriavidus</taxon>
    </lineage>
</organism>
<evidence type="ECO:0000256" key="1">
    <source>
        <dbReference type="ARBA" id="ARBA00005896"/>
    </source>
</evidence>
<dbReference type="InterPro" id="IPR051323">
    <property type="entry name" value="AtsK-like"/>
</dbReference>
<dbReference type="GO" id="GO:0046872">
    <property type="term" value="F:metal ion binding"/>
    <property type="evidence" value="ECO:0007669"/>
    <property type="project" value="UniProtKB-KW"/>
</dbReference>
<keyword evidence="5" id="KW-0408">Iron</keyword>
<reference evidence="8" key="1">
    <citation type="submission" date="2018-06" db="EMBL/GenBank/DDBJ databases">
        <authorList>
            <person name="Feng T."/>
            <person name="Jeon C.O."/>
        </authorList>
    </citation>
    <scope>NUCLEOTIDE SEQUENCE [LARGE SCALE GENOMIC DNA]</scope>
    <source>
        <strain evidence="8">S23</strain>
    </source>
</reference>
<protein>
    <submittedName>
        <fullName evidence="7">TauD/TfdA family dioxygenase</fullName>
    </submittedName>
</protein>
<keyword evidence="3 7" id="KW-0223">Dioxygenase</keyword>
<proteinExistence type="inferred from homology"/>
<accession>A0A370NWL8</accession>
<dbReference type="SUPFAM" id="SSF51197">
    <property type="entry name" value="Clavaminate synthase-like"/>
    <property type="match status" value="1"/>
</dbReference>
<evidence type="ECO:0000256" key="3">
    <source>
        <dbReference type="ARBA" id="ARBA00022964"/>
    </source>
</evidence>
<dbReference type="GO" id="GO:0005737">
    <property type="term" value="C:cytoplasm"/>
    <property type="evidence" value="ECO:0007669"/>
    <property type="project" value="TreeGrafter"/>
</dbReference>
<comment type="caution">
    <text evidence="7">The sequence shown here is derived from an EMBL/GenBank/DDBJ whole genome shotgun (WGS) entry which is preliminary data.</text>
</comment>
<evidence type="ECO:0000256" key="4">
    <source>
        <dbReference type="ARBA" id="ARBA00023002"/>
    </source>
</evidence>
<keyword evidence="2" id="KW-0479">Metal-binding</keyword>
<dbReference type="AlphaFoldDB" id="A0A370NWL8"/>
<gene>
    <name evidence="7" type="ORF">DN412_12825</name>
</gene>
<feature type="domain" description="TauD/TfdA-like" evidence="6">
    <location>
        <begin position="5"/>
        <end position="258"/>
    </location>
</feature>
<dbReference type="PANTHER" id="PTHR30468:SF1">
    <property type="entry name" value="ALPHA-KETOGLUTARATE-DEPENDENT SULFONATE DIOXYGENASE"/>
    <property type="match status" value="1"/>
</dbReference>